<feature type="transmembrane region" description="Helical" evidence="1">
    <location>
        <begin position="7"/>
        <end position="35"/>
    </location>
</feature>
<gene>
    <name evidence="2" type="ORF">AUJ95_07695</name>
</gene>
<feature type="transmembrane region" description="Helical" evidence="1">
    <location>
        <begin position="47"/>
        <end position="67"/>
    </location>
</feature>
<dbReference type="AlphaFoldDB" id="A0A1J5DNP0"/>
<sequence>MKIINKLLFWLEMFLGLIILSIVIFGLVMFIGLIAQHQITSWSEFHSTFEIIMSNIFLLVIGLEMAVMMI</sequence>
<dbReference type="Proteomes" id="UP000183085">
    <property type="component" value="Unassembled WGS sequence"/>
</dbReference>
<accession>A0A1J5DNP0</accession>
<protein>
    <submittedName>
        <fullName evidence="2">Uncharacterized protein</fullName>
    </submittedName>
</protein>
<dbReference type="EMBL" id="MNYI01000198">
    <property type="protein sequence ID" value="OIP37749.1"/>
    <property type="molecule type" value="Genomic_DNA"/>
</dbReference>
<dbReference type="STRING" id="1817895.AUJ95_07695"/>
<evidence type="ECO:0000313" key="3">
    <source>
        <dbReference type="Proteomes" id="UP000183085"/>
    </source>
</evidence>
<keyword evidence="1" id="KW-0812">Transmembrane</keyword>
<proteinExistence type="predicted"/>
<keyword evidence="1" id="KW-0472">Membrane</keyword>
<reference evidence="2 3" key="1">
    <citation type="journal article" date="2016" name="Environ. Microbiol.">
        <title>Genomic resolution of a cold subsurface aquifer community provides metabolic insights for novel microbes adapted to high CO concentrations.</title>
        <authorList>
            <person name="Probst A.J."/>
            <person name="Castelle C.J."/>
            <person name="Singh A."/>
            <person name="Brown C.T."/>
            <person name="Anantharaman K."/>
            <person name="Sharon I."/>
            <person name="Hug L.A."/>
            <person name="Burstein D."/>
            <person name="Emerson J.B."/>
            <person name="Thomas B.C."/>
            <person name="Banfield J.F."/>
        </authorList>
    </citation>
    <scope>NUCLEOTIDE SEQUENCE [LARGE SCALE GENOMIC DNA]</scope>
    <source>
        <strain evidence="2">CG2_30_40_21</strain>
    </source>
</reference>
<keyword evidence="1" id="KW-1133">Transmembrane helix</keyword>
<evidence type="ECO:0000313" key="2">
    <source>
        <dbReference type="EMBL" id="OIP37749.1"/>
    </source>
</evidence>
<name>A0A1J5DNP0_9BACT</name>
<organism evidence="2 3">
    <name type="scientific">Candidatus Desantisbacteria bacterium CG2_30_40_21</name>
    <dbReference type="NCBI Taxonomy" id="1817895"/>
    <lineage>
        <taxon>Bacteria</taxon>
        <taxon>Candidatus Desantisiibacteriota</taxon>
    </lineage>
</organism>
<comment type="caution">
    <text evidence="2">The sequence shown here is derived from an EMBL/GenBank/DDBJ whole genome shotgun (WGS) entry which is preliminary data.</text>
</comment>
<evidence type="ECO:0000256" key="1">
    <source>
        <dbReference type="SAM" id="Phobius"/>
    </source>
</evidence>